<evidence type="ECO:0000313" key="2">
    <source>
        <dbReference type="Proteomes" id="UP000192917"/>
    </source>
</evidence>
<organism evidence="1 2">
    <name type="scientific">Tistlia consotensis USBA 355</name>
    <dbReference type="NCBI Taxonomy" id="560819"/>
    <lineage>
        <taxon>Bacteria</taxon>
        <taxon>Pseudomonadati</taxon>
        <taxon>Pseudomonadota</taxon>
        <taxon>Alphaproteobacteria</taxon>
        <taxon>Rhodospirillales</taxon>
        <taxon>Rhodovibrionaceae</taxon>
        <taxon>Tistlia</taxon>
    </lineage>
</organism>
<accession>A0A1Y6B2W0</accession>
<dbReference type="EMBL" id="FWZX01000001">
    <property type="protein sequence ID" value="SME88652.1"/>
    <property type="molecule type" value="Genomic_DNA"/>
</dbReference>
<name>A0A1Y6B2W0_9PROT</name>
<dbReference type="SUPFAM" id="SSF141571">
    <property type="entry name" value="Pentapeptide repeat-like"/>
    <property type="match status" value="1"/>
</dbReference>
<keyword evidence="2" id="KW-1185">Reference proteome</keyword>
<reference evidence="1 2" key="1">
    <citation type="submission" date="2017-04" db="EMBL/GenBank/DDBJ databases">
        <authorList>
            <person name="Afonso C.L."/>
            <person name="Miller P.J."/>
            <person name="Scott M.A."/>
            <person name="Spackman E."/>
            <person name="Goraichik I."/>
            <person name="Dimitrov K.M."/>
            <person name="Suarez D.L."/>
            <person name="Swayne D.E."/>
        </authorList>
    </citation>
    <scope>NUCLEOTIDE SEQUENCE [LARGE SCALE GENOMIC DNA]</scope>
    <source>
        <strain evidence="1 2">USBA 355</strain>
    </source>
</reference>
<dbReference type="InterPro" id="IPR001646">
    <property type="entry name" value="5peptide_repeat"/>
</dbReference>
<dbReference type="Pfam" id="PF13576">
    <property type="entry name" value="Pentapeptide_3"/>
    <property type="match status" value="1"/>
</dbReference>
<proteinExistence type="predicted"/>
<protein>
    <submittedName>
        <fullName evidence="1">Pentapeptide repeat-containing protein</fullName>
    </submittedName>
</protein>
<dbReference type="AlphaFoldDB" id="A0A1Y6B2W0"/>
<evidence type="ECO:0000313" key="1">
    <source>
        <dbReference type="EMBL" id="SME88652.1"/>
    </source>
</evidence>
<dbReference type="Gene3D" id="2.160.20.80">
    <property type="entry name" value="E3 ubiquitin-protein ligase SopA"/>
    <property type="match status" value="1"/>
</dbReference>
<gene>
    <name evidence="1" type="ORF">SAMN05428998_101125</name>
</gene>
<dbReference type="RefSeq" id="WP_085120489.1">
    <property type="nucleotide sequence ID" value="NZ_FWZX01000001.1"/>
</dbReference>
<sequence length="78" mass="8490">MPEGNSFVDRDLADAEFRNVSLKGARFEDVSLAGARFDDIDFSGAEIGRNCNFAGMTVAGVPLAELFDAYRKQKAGRD</sequence>
<dbReference type="Proteomes" id="UP000192917">
    <property type="component" value="Unassembled WGS sequence"/>
</dbReference>
<dbReference type="STRING" id="560819.SAMN05428998_101125"/>